<name>A0A9E6XWR5_9ACTN</name>
<feature type="region of interest" description="Disordered" evidence="1">
    <location>
        <begin position="34"/>
        <end position="72"/>
    </location>
</feature>
<proteinExistence type="predicted"/>
<sequence length="72" mass="8437">MIYCVVPEPLADELYPKLSEYYKDDPNVTVIIDRRKSERRAHGDGPAPESRREVRDRRRPRAAGDFPRIDPE</sequence>
<gene>
    <name evidence="2" type="ORF">DSM104329_02271</name>
</gene>
<feature type="compositionally biased region" description="Basic and acidic residues" evidence="1">
    <location>
        <begin position="34"/>
        <end position="56"/>
    </location>
</feature>
<protein>
    <submittedName>
        <fullName evidence="2">Uncharacterized protein</fullName>
    </submittedName>
</protein>
<keyword evidence="3" id="KW-1185">Reference proteome</keyword>
<evidence type="ECO:0000313" key="3">
    <source>
        <dbReference type="Proteomes" id="UP001162834"/>
    </source>
</evidence>
<dbReference type="EMBL" id="CP087164">
    <property type="protein sequence ID" value="UGS35874.1"/>
    <property type="molecule type" value="Genomic_DNA"/>
</dbReference>
<dbReference type="RefSeq" id="WP_259315554.1">
    <property type="nucleotide sequence ID" value="NZ_CP087164.1"/>
</dbReference>
<dbReference type="AlphaFoldDB" id="A0A9E6XWR5"/>
<organism evidence="2 3">
    <name type="scientific">Capillimicrobium parvum</name>
    <dbReference type="NCBI Taxonomy" id="2884022"/>
    <lineage>
        <taxon>Bacteria</taxon>
        <taxon>Bacillati</taxon>
        <taxon>Actinomycetota</taxon>
        <taxon>Thermoleophilia</taxon>
        <taxon>Solirubrobacterales</taxon>
        <taxon>Capillimicrobiaceae</taxon>
        <taxon>Capillimicrobium</taxon>
    </lineage>
</organism>
<evidence type="ECO:0000313" key="2">
    <source>
        <dbReference type="EMBL" id="UGS35874.1"/>
    </source>
</evidence>
<reference evidence="2" key="1">
    <citation type="journal article" date="2022" name="Int. J. Syst. Evol. Microbiol.">
        <title>Pseudomonas aegrilactucae sp. nov. and Pseudomonas morbosilactucae sp. nov., pathogens causing bacterial rot of lettuce in Japan.</title>
        <authorList>
            <person name="Sawada H."/>
            <person name="Fujikawa T."/>
            <person name="Satou M."/>
        </authorList>
    </citation>
    <scope>NUCLEOTIDE SEQUENCE</scope>
    <source>
        <strain evidence="2">0166_1</strain>
    </source>
</reference>
<evidence type="ECO:0000256" key="1">
    <source>
        <dbReference type="SAM" id="MobiDB-lite"/>
    </source>
</evidence>
<accession>A0A9E6XWR5</accession>
<dbReference type="KEGG" id="sbae:DSM104329_02271"/>
<dbReference type="Proteomes" id="UP001162834">
    <property type="component" value="Chromosome"/>
</dbReference>